<organism evidence="1 2">
    <name type="scientific">Euphydryas editha</name>
    <name type="common">Edith's checkerspot</name>
    <dbReference type="NCBI Taxonomy" id="104508"/>
    <lineage>
        <taxon>Eukaryota</taxon>
        <taxon>Metazoa</taxon>
        <taxon>Ecdysozoa</taxon>
        <taxon>Arthropoda</taxon>
        <taxon>Hexapoda</taxon>
        <taxon>Insecta</taxon>
        <taxon>Pterygota</taxon>
        <taxon>Neoptera</taxon>
        <taxon>Endopterygota</taxon>
        <taxon>Lepidoptera</taxon>
        <taxon>Glossata</taxon>
        <taxon>Ditrysia</taxon>
        <taxon>Papilionoidea</taxon>
        <taxon>Nymphalidae</taxon>
        <taxon>Nymphalinae</taxon>
        <taxon>Euphydryas</taxon>
    </lineage>
</organism>
<gene>
    <name evidence="1" type="ORF">EEDITHA_LOCUS9906</name>
</gene>
<reference evidence="1" key="1">
    <citation type="submission" date="2022-03" db="EMBL/GenBank/DDBJ databases">
        <authorList>
            <person name="Tunstrom K."/>
        </authorList>
    </citation>
    <scope>NUCLEOTIDE SEQUENCE</scope>
</reference>
<dbReference type="Proteomes" id="UP001153954">
    <property type="component" value="Unassembled WGS sequence"/>
</dbReference>
<evidence type="ECO:0000313" key="1">
    <source>
        <dbReference type="EMBL" id="CAH2094332.1"/>
    </source>
</evidence>
<evidence type="ECO:0000313" key="2">
    <source>
        <dbReference type="Proteomes" id="UP001153954"/>
    </source>
</evidence>
<accession>A0AAU9U653</accession>
<name>A0AAU9U653_EUPED</name>
<protein>
    <submittedName>
        <fullName evidence="1">Uncharacterized protein</fullName>
    </submittedName>
</protein>
<dbReference type="AlphaFoldDB" id="A0AAU9U653"/>
<sequence>MAFYCNVCCNYYDVIVICETWLESELFDNRYVVYRRGRKSTIHQGGSEGGGVQISVSKKINSRHLTEWQSNCEDLWVMLDITVRRGVYKMVSSAVCTLRSLYAATHKAVNLGLFFG</sequence>
<keyword evidence="2" id="KW-1185">Reference proteome</keyword>
<dbReference type="EMBL" id="CAKOGL010000014">
    <property type="protein sequence ID" value="CAH2094332.1"/>
    <property type="molecule type" value="Genomic_DNA"/>
</dbReference>
<proteinExistence type="predicted"/>
<comment type="caution">
    <text evidence="1">The sequence shown here is derived from an EMBL/GenBank/DDBJ whole genome shotgun (WGS) entry which is preliminary data.</text>
</comment>